<evidence type="ECO:0000256" key="1">
    <source>
        <dbReference type="ARBA" id="ARBA00006484"/>
    </source>
</evidence>
<protein>
    <submittedName>
        <fullName evidence="3">Oxidoreductase</fullName>
    </submittedName>
</protein>
<accession>A0A918TB44</accession>
<dbReference type="PANTHER" id="PTHR42879">
    <property type="entry name" value="3-OXOACYL-(ACYL-CARRIER-PROTEIN) REDUCTASE"/>
    <property type="match status" value="1"/>
</dbReference>
<dbReference type="Proteomes" id="UP000646244">
    <property type="component" value="Unassembled WGS sequence"/>
</dbReference>
<dbReference type="SUPFAM" id="SSF51735">
    <property type="entry name" value="NAD(P)-binding Rossmann-fold domains"/>
    <property type="match status" value="1"/>
</dbReference>
<comment type="caution">
    <text evidence="3">The sequence shown here is derived from an EMBL/GenBank/DDBJ whole genome shotgun (WGS) entry which is preliminary data.</text>
</comment>
<dbReference type="InterPro" id="IPR020904">
    <property type="entry name" value="Sc_DH/Rdtase_CS"/>
</dbReference>
<evidence type="ECO:0000313" key="3">
    <source>
        <dbReference type="EMBL" id="GHC34515.1"/>
    </source>
</evidence>
<dbReference type="GO" id="GO:0032787">
    <property type="term" value="P:monocarboxylic acid metabolic process"/>
    <property type="evidence" value="ECO:0007669"/>
    <property type="project" value="UniProtKB-ARBA"/>
</dbReference>
<dbReference type="Pfam" id="PF13561">
    <property type="entry name" value="adh_short_C2"/>
    <property type="match status" value="1"/>
</dbReference>
<keyword evidence="2" id="KW-0560">Oxidoreductase</keyword>
<dbReference type="InterPro" id="IPR050259">
    <property type="entry name" value="SDR"/>
</dbReference>
<dbReference type="PRINTS" id="PR00080">
    <property type="entry name" value="SDRFAMILY"/>
</dbReference>
<dbReference type="PANTHER" id="PTHR42879:SF2">
    <property type="entry name" value="3-OXOACYL-[ACYL-CARRIER-PROTEIN] REDUCTASE FABG"/>
    <property type="match status" value="1"/>
</dbReference>
<reference evidence="3" key="2">
    <citation type="submission" date="2020-09" db="EMBL/GenBank/DDBJ databases">
        <authorList>
            <person name="Sun Q."/>
            <person name="Ohkuma M."/>
        </authorList>
    </citation>
    <scope>NUCLEOTIDE SEQUENCE</scope>
    <source>
        <strain evidence="3">JCM 4633</strain>
    </source>
</reference>
<dbReference type="RefSeq" id="WP_190107838.1">
    <property type="nucleotide sequence ID" value="NZ_BMVB01000001.1"/>
</dbReference>
<dbReference type="FunFam" id="3.40.50.720:FF:000084">
    <property type="entry name" value="Short-chain dehydrogenase reductase"/>
    <property type="match status" value="1"/>
</dbReference>
<comment type="similarity">
    <text evidence="1">Belongs to the short-chain dehydrogenases/reductases (SDR) family.</text>
</comment>
<dbReference type="PROSITE" id="PS00061">
    <property type="entry name" value="ADH_SHORT"/>
    <property type="match status" value="1"/>
</dbReference>
<name>A0A918TB44_STRCJ</name>
<dbReference type="AlphaFoldDB" id="A0A918TB44"/>
<organism evidence="3 4">
    <name type="scientific">Streptomyces cinnamoneus</name>
    <name type="common">Streptoverticillium cinnamoneum</name>
    <dbReference type="NCBI Taxonomy" id="53446"/>
    <lineage>
        <taxon>Bacteria</taxon>
        <taxon>Bacillati</taxon>
        <taxon>Actinomycetota</taxon>
        <taxon>Actinomycetes</taxon>
        <taxon>Kitasatosporales</taxon>
        <taxon>Streptomycetaceae</taxon>
        <taxon>Streptomyces</taxon>
        <taxon>Streptomyces cinnamoneus group</taxon>
    </lineage>
</organism>
<gene>
    <name evidence="3" type="ORF">GCM10010507_04130</name>
</gene>
<evidence type="ECO:0000256" key="2">
    <source>
        <dbReference type="ARBA" id="ARBA00023002"/>
    </source>
</evidence>
<proteinExistence type="inferred from homology"/>
<dbReference type="EMBL" id="BMVB01000001">
    <property type="protein sequence ID" value="GHC34515.1"/>
    <property type="molecule type" value="Genomic_DNA"/>
</dbReference>
<dbReference type="CDD" id="cd05233">
    <property type="entry name" value="SDR_c"/>
    <property type="match status" value="1"/>
</dbReference>
<dbReference type="Gene3D" id="3.40.50.720">
    <property type="entry name" value="NAD(P)-binding Rossmann-like Domain"/>
    <property type="match status" value="1"/>
</dbReference>
<dbReference type="NCBIfam" id="NF009384">
    <property type="entry name" value="PRK12743.1"/>
    <property type="match status" value="1"/>
</dbReference>
<reference evidence="3" key="1">
    <citation type="journal article" date="2014" name="Int. J. Syst. Evol. Microbiol.">
        <title>Complete genome sequence of Corynebacterium casei LMG S-19264T (=DSM 44701T), isolated from a smear-ripened cheese.</title>
        <authorList>
            <consortium name="US DOE Joint Genome Institute (JGI-PGF)"/>
            <person name="Walter F."/>
            <person name="Albersmeier A."/>
            <person name="Kalinowski J."/>
            <person name="Ruckert C."/>
        </authorList>
    </citation>
    <scope>NUCLEOTIDE SEQUENCE</scope>
    <source>
        <strain evidence="3">JCM 4633</strain>
    </source>
</reference>
<dbReference type="PRINTS" id="PR00081">
    <property type="entry name" value="GDHRDH"/>
</dbReference>
<evidence type="ECO:0000313" key="4">
    <source>
        <dbReference type="Proteomes" id="UP000646244"/>
    </source>
</evidence>
<sequence length="269" mass="28276">MKAQEPAAPRAAVVTGSDSGIGRATAVRLARQGMDIGITWHRDREGAEGTAAEVRAAGRRAELEQMDLTLLPDAADAVDRLAERLGRIDVLVNNAGVGTATPFLDLELGAVREVLDVDLVGPLLCGQRAARRMIRQGDGGWIVNVTSVHEHQPRVGAAPYCAAKGGLGLLTQVMALELAEHGINVNAVAPGEIATPMTGQEDIDVHAEHRPGVPIARPGDAREVAAVIGFLCSPDASYVTGASWTVDGGMLRMGPQAGSHLENDSWRRV</sequence>
<dbReference type="InterPro" id="IPR036291">
    <property type="entry name" value="NAD(P)-bd_dom_sf"/>
</dbReference>
<dbReference type="GO" id="GO:0016491">
    <property type="term" value="F:oxidoreductase activity"/>
    <property type="evidence" value="ECO:0007669"/>
    <property type="project" value="UniProtKB-KW"/>
</dbReference>
<dbReference type="InterPro" id="IPR002347">
    <property type="entry name" value="SDR_fam"/>
</dbReference>